<reference evidence="9" key="1">
    <citation type="submission" date="2020-05" db="EMBL/GenBank/DDBJ databases">
        <title>The draft genome sequence of Maribacter sp. ANRC-HE7.</title>
        <authorList>
            <person name="Mu L."/>
        </authorList>
    </citation>
    <scope>NUCLEOTIDE SEQUENCE</scope>
    <source>
        <strain evidence="9">ANRC-HE7</strain>
    </source>
</reference>
<evidence type="ECO:0000256" key="1">
    <source>
        <dbReference type="ARBA" id="ARBA00001231"/>
    </source>
</evidence>
<gene>
    <name evidence="9" type="ORF">HPE56_15260</name>
</gene>
<dbReference type="InterPro" id="IPR025705">
    <property type="entry name" value="Beta_hexosaminidase_sua/sub"/>
</dbReference>
<comment type="caution">
    <text evidence="9">The sequence shown here is derived from an EMBL/GenBank/DDBJ whole genome shotgun (WGS) entry which is preliminary data.</text>
</comment>
<evidence type="ECO:0000256" key="4">
    <source>
        <dbReference type="ARBA" id="ARBA00022801"/>
    </source>
</evidence>
<dbReference type="Pfam" id="PF00728">
    <property type="entry name" value="Glyco_hydro_20"/>
    <property type="match status" value="1"/>
</dbReference>
<dbReference type="PRINTS" id="PR00738">
    <property type="entry name" value="GLHYDRLASE20"/>
</dbReference>
<dbReference type="EC" id="3.2.1.52" evidence="3"/>
<dbReference type="Proteomes" id="UP001166021">
    <property type="component" value="Unassembled WGS sequence"/>
</dbReference>
<dbReference type="Pfam" id="PF02838">
    <property type="entry name" value="Glyco_hydro_20b"/>
    <property type="match status" value="1"/>
</dbReference>
<dbReference type="Gene3D" id="3.30.379.10">
    <property type="entry name" value="Chitobiase/beta-hexosaminidase domain 2-like"/>
    <property type="match status" value="1"/>
</dbReference>
<evidence type="ECO:0000256" key="6">
    <source>
        <dbReference type="SAM" id="SignalP"/>
    </source>
</evidence>
<dbReference type="InterPro" id="IPR017853">
    <property type="entry name" value="GH"/>
</dbReference>
<dbReference type="PROSITE" id="PS51257">
    <property type="entry name" value="PROKAR_LIPOPROTEIN"/>
    <property type="match status" value="1"/>
</dbReference>
<feature type="chain" id="PRO_5046266408" description="beta-N-acetylhexosaminidase" evidence="6">
    <location>
        <begin position="22"/>
        <end position="538"/>
    </location>
</feature>
<comment type="similarity">
    <text evidence="2">Belongs to the glycosyl hydrolase 20 family.</text>
</comment>
<dbReference type="RefSeq" id="WP_188244610.1">
    <property type="nucleotide sequence ID" value="NZ_JABTCF010000010.1"/>
</dbReference>
<feature type="domain" description="Glycoside hydrolase family 20 catalytic" evidence="7">
    <location>
        <begin position="179"/>
        <end position="490"/>
    </location>
</feature>
<keyword evidence="10" id="KW-1185">Reference proteome</keyword>
<dbReference type="CDD" id="cd06568">
    <property type="entry name" value="GH20_SpHex_like"/>
    <property type="match status" value="1"/>
</dbReference>
<evidence type="ECO:0000256" key="5">
    <source>
        <dbReference type="ARBA" id="ARBA00023295"/>
    </source>
</evidence>
<keyword evidence="4" id="KW-0378">Hydrolase</keyword>
<dbReference type="EMBL" id="JABTCF010000010">
    <property type="protein sequence ID" value="MBD0779157.1"/>
    <property type="molecule type" value="Genomic_DNA"/>
</dbReference>
<dbReference type="PANTHER" id="PTHR22600:SF57">
    <property type="entry name" value="BETA-N-ACETYLHEXOSAMINIDASE"/>
    <property type="match status" value="1"/>
</dbReference>
<dbReference type="SUPFAM" id="SSF51445">
    <property type="entry name" value="(Trans)glycosidases"/>
    <property type="match status" value="1"/>
</dbReference>
<evidence type="ECO:0000256" key="3">
    <source>
        <dbReference type="ARBA" id="ARBA00012663"/>
    </source>
</evidence>
<dbReference type="InterPro" id="IPR015883">
    <property type="entry name" value="Glyco_hydro_20_cat"/>
</dbReference>
<evidence type="ECO:0000256" key="2">
    <source>
        <dbReference type="ARBA" id="ARBA00006285"/>
    </source>
</evidence>
<evidence type="ECO:0000259" key="8">
    <source>
        <dbReference type="Pfam" id="PF02838"/>
    </source>
</evidence>
<dbReference type="SUPFAM" id="SSF55545">
    <property type="entry name" value="beta-N-acetylhexosaminidase-like domain"/>
    <property type="match status" value="1"/>
</dbReference>
<keyword evidence="5" id="KW-0326">Glycosidase</keyword>
<evidence type="ECO:0000259" key="7">
    <source>
        <dbReference type="Pfam" id="PF00728"/>
    </source>
</evidence>
<dbReference type="InterPro" id="IPR015882">
    <property type="entry name" value="HEX_bac_N"/>
</dbReference>
<dbReference type="InterPro" id="IPR029018">
    <property type="entry name" value="Hex-like_dom2"/>
</dbReference>
<dbReference type="PANTHER" id="PTHR22600">
    <property type="entry name" value="BETA-HEXOSAMINIDASE"/>
    <property type="match status" value="1"/>
</dbReference>
<sequence>MIKSIVTRVLTVLFISALFVACQGEQKKQIEFPPTDLALENLIPKPLKVVPTNKAFGLDRYTAIYTNQSDASFAEIGRFLADKIKAKIDLDVPVNEEGTLPVERIIYINQSDSLELNAPESYELYITQDSVILNSNTAEGAFRGIQTLRQIIPEQSNDTLAEQRIWPIPSGKIIDNPTFGFRGAMLDVARHFFSVDDVKKYIDLLAYYKINVLHLHLTDDQGWRIEIKSWPKLTEIGGSTEVGGEAGGFYTQEDYKDIVAYAAKHHMTIIPEVDMPGHTNAASVAYPFLNGNGKTPKLYEGTRVGFSTFDTRKDTVYSFIDDVIREISAITPGPYFHIGGDESHVTKKNDYIYFVENVEKIVQKHGKQMIGWDEIASANVDSNSISQYWSNGDNAQKAIKRGMKLILSPAKRAYLDMQYDTLSKHGLHWAAYIPVDSAYVWTPEEYEGIPMENILGIEAPLWSETISNIGELEYLAFPRIIGYSELSWTSEENRDWENYKVRLANQAPYLDRMNVKYYASPLIDWKKSKYSYEEIKKD</sequence>
<feature type="signal peptide" evidence="6">
    <location>
        <begin position="1"/>
        <end position="21"/>
    </location>
</feature>
<keyword evidence="6" id="KW-0732">Signal</keyword>
<organism evidence="9 10">
    <name type="scientific">Maribacter aquimaris</name>
    <dbReference type="NCBI Taxonomy" id="2737171"/>
    <lineage>
        <taxon>Bacteria</taxon>
        <taxon>Pseudomonadati</taxon>
        <taxon>Bacteroidota</taxon>
        <taxon>Flavobacteriia</taxon>
        <taxon>Flavobacteriales</taxon>
        <taxon>Flavobacteriaceae</taxon>
        <taxon>Maribacter</taxon>
    </lineage>
</organism>
<comment type="catalytic activity">
    <reaction evidence="1">
        <text>Hydrolysis of terminal non-reducing N-acetyl-D-hexosamine residues in N-acetyl-beta-D-hexosaminides.</text>
        <dbReference type="EC" id="3.2.1.52"/>
    </reaction>
</comment>
<dbReference type="Gene3D" id="3.20.20.80">
    <property type="entry name" value="Glycosidases"/>
    <property type="match status" value="1"/>
</dbReference>
<evidence type="ECO:0000313" key="9">
    <source>
        <dbReference type="EMBL" id="MBD0779157.1"/>
    </source>
</evidence>
<accession>A0ABR7V2U6</accession>
<feature type="domain" description="Beta-hexosaminidase bacterial type N-terminal" evidence="8">
    <location>
        <begin position="41"/>
        <end position="165"/>
    </location>
</feature>
<protein>
    <recommendedName>
        <fullName evidence="3">beta-N-acetylhexosaminidase</fullName>
        <ecNumber evidence="3">3.2.1.52</ecNumber>
    </recommendedName>
</protein>
<proteinExistence type="inferred from homology"/>
<evidence type="ECO:0000313" key="10">
    <source>
        <dbReference type="Proteomes" id="UP001166021"/>
    </source>
</evidence>
<name>A0ABR7V2U6_9FLAO</name>